<proteinExistence type="predicted"/>
<keyword evidence="2" id="KW-1185">Reference proteome</keyword>
<dbReference type="InterPro" id="IPR043755">
    <property type="entry name" value="DUF5701"/>
</dbReference>
<gene>
    <name evidence="1" type="ORF">OM076_00775</name>
</gene>
<evidence type="ECO:0000313" key="2">
    <source>
        <dbReference type="Proteomes" id="UP001149140"/>
    </source>
</evidence>
<dbReference type="Pfam" id="PF18959">
    <property type="entry name" value="DUF5701"/>
    <property type="match status" value="1"/>
</dbReference>
<comment type="caution">
    <text evidence="1">The sequence shown here is derived from an EMBL/GenBank/DDBJ whole genome shotgun (WGS) entry which is preliminary data.</text>
</comment>
<name>A0A9X3MLI8_9ACTN</name>
<dbReference type="EMBL" id="JAPDOD010000001">
    <property type="protein sequence ID" value="MDA0158781.1"/>
    <property type="molecule type" value="Genomic_DNA"/>
</dbReference>
<organism evidence="1 2">
    <name type="scientific">Solirubrobacter ginsenosidimutans</name>
    <dbReference type="NCBI Taxonomy" id="490573"/>
    <lineage>
        <taxon>Bacteria</taxon>
        <taxon>Bacillati</taxon>
        <taxon>Actinomycetota</taxon>
        <taxon>Thermoleophilia</taxon>
        <taxon>Solirubrobacterales</taxon>
        <taxon>Solirubrobacteraceae</taxon>
        <taxon>Solirubrobacter</taxon>
    </lineage>
</organism>
<dbReference type="AlphaFoldDB" id="A0A9X3MLI8"/>
<sequence>MVEMVTLSFDDQVGALVARGISIDEASFRATVEVARPQRRLERSVLVLSRNVVPVAAAAARVERHGRPLVLGHLELDELETFVPIDAVQLPVADAYVATGIDLGAESRNVCPEDALRDILDAGRSPLTLDEGIALVLQQPDVIAKNWGFSMAGSRRGDQRVPAFWISDGKPKLGWCWDRNPHTWLGTASCEQRAA</sequence>
<reference evidence="1" key="1">
    <citation type="submission" date="2022-10" db="EMBL/GenBank/DDBJ databases">
        <title>The WGS of Solirubrobacter ginsenosidimutans DSM 21036.</title>
        <authorList>
            <person name="Jiang Z."/>
        </authorList>
    </citation>
    <scope>NUCLEOTIDE SEQUENCE</scope>
    <source>
        <strain evidence="1">DSM 21036</strain>
    </source>
</reference>
<accession>A0A9X3MLI8</accession>
<protein>
    <submittedName>
        <fullName evidence="1">DUF5701 family protein</fullName>
    </submittedName>
</protein>
<evidence type="ECO:0000313" key="1">
    <source>
        <dbReference type="EMBL" id="MDA0158781.1"/>
    </source>
</evidence>
<dbReference type="Proteomes" id="UP001149140">
    <property type="component" value="Unassembled WGS sequence"/>
</dbReference>
<dbReference type="RefSeq" id="WP_270037377.1">
    <property type="nucleotide sequence ID" value="NZ_JAPDOD010000001.1"/>
</dbReference>